<dbReference type="Gene3D" id="3.40.50.300">
    <property type="entry name" value="P-loop containing nucleotide triphosphate hydrolases"/>
    <property type="match status" value="1"/>
</dbReference>
<feature type="compositionally biased region" description="Basic and acidic residues" evidence="3">
    <location>
        <begin position="193"/>
        <end position="204"/>
    </location>
</feature>
<protein>
    <submittedName>
        <fullName evidence="4">Uncharacterized protein</fullName>
    </submittedName>
</protein>
<keyword evidence="2" id="KW-0342">GTP-binding</keyword>
<dbReference type="Proteomes" id="UP001530315">
    <property type="component" value="Unassembled WGS sequence"/>
</dbReference>
<comment type="caution">
    <text evidence="4">The sequence shown here is derived from an EMBL/GenBank/DDBJ whole genome shotgun (WGS) entry which is preliminary data.</text>
</comment>
<keyword evidence="1" id="KW-0547">Nucleotide-binding</keyword>
<feature type="region of interest" description="Disordered" evidence="3">
    <location>
        <begin position="171"/>
        <end position="224"/>
    </location>
</feature>
<dbReference type="AlphaFoldDB" id="A0ABD3QMD5"/>
<keyword evidence="5" id="KW-1185">Reference proteome</keyword>
<feature type="region of interest" description="Disordered" evidence="3">
    <location>
        <begin position="91"/>
        <end position="112"/>
    </location>
</feature>
<dbReference type="GO" id="GO:0005525">
    <property type="term" value="F:GTP binding"/>
    <property type="evidence" value="ECO:0007669"/>
    <property type="project" value="UniProtKB-KW"/>
</dbReference>
<dbReference type="PANTHER" id="PTHR24073">
    <property type="entry name" value="DRAB5-RELATED"/>
    <property type="match status" value="1"/>
</dbReference>
<dbReference type="PRINTS" id="PR00449">
    <property type="entry name" value="RASTRNSFRMNG"/>
</dbReference>
<dbReference type="SUPFAM" id="SSF52540">
    <property type="entry name" value="P-loop containing nucleoside triphosphate hydrolases"/>
    <property type="match status" value="1"/>
</dbReference>
<evidence type="ECO:0000313" key="5">
    <source>
        <dbReference type="Proteomes" id="UP001530315"/>
    </source>
</evidence>
<dbReference type="EMBL" id="JALLAZ020000199">
    <property type="protein sequence ID" value="KAL3801149.1"/>
    <property type="molecule type" value="Genomic_DNA"/>
</dbReference>
<feature type="compositionally biased region" description="Polar residues" evidence="3">
    <location>
        <begin position="214"/>
        <end position="223"/>
    </location>
</feature>
<accession>A0ABD3QMD5</accession>
<evidence type="ECO:0000313" key="4">
    <source>
        <dbReference type="EMBL" id="KAL3801149.1"/>
    </source>
</evidence>
<evidence type="ECO:0000256" key="3">
    <source>
        <dbReference type="SAM" id="MobiDB-lite"/>
    </source>
</evidence>
<sequence length="241" mass="27473">MIGGADSRSWRRREQPPEDVRHDRVRPELRLKCIVLGSAGAGKTSLLRRYTHGTFEGPAGDGRDNHWRRRTRGADYYTKKVANPLFERSAAISSSVPGRDDDGPSRPSAAESSHVLVQLWDTVGKEALKPQRHPAQYDAKSNFYQFLSIRPTSSSTNNSDYEHRYNNWGFLNGTQERGRGEKNKHKQYSDSIRNIEDERSEQAHQRYRGRTGRSRQNNINDPTGNALLRNIDACMLVYDAT</sequence>
<name>A0ABD3QMD5_9STRA</name>
<feature type="compositionally biased region" description="Basic and acidic residues" evidence="3">
    <location>
        <begin position="8"/>
        <end position="24"/>
    </location>
</feature>
<reference evidence="4 5" key="1">
    <citation type="submission" date="2024-10" db="EMBL/GenBank/DDBJ databases">
        <title>Updated reference genomes for cyclostephanoid diatoms.</title>
        <authorList>
            <person name="Roberts W.R."/>
            <person name="Alverson A.J."/>
        </authorList>
    </citation>
    <scope>NUCLEOTIDE SEQUENCE [LARGE SCALE GENOMIC DNA]</scope>
    <source>
        <strain evidence="4 5">AJA276-08</strain>
    </source>
</reference>
<evidence type="ECO:0000256" key="1">
    <source>
        <dbReference type="ARBA" id="ARBA00022741"/>
    </source>
</evidence>
<evidence type="ECO:0000256" key="2">
    <source>
        <dbReference type="ARBA" id="ARBA00023134"/>
    </source>
</evidence>
<proteinExistence type="predicted"/>
<organism evidence="4 5">
    <name type="scientific">Stephanodiscus triporus</name>
    <dbReference type="NCBI Taxonomy" id="2934178"/>
    <lineage>
        <taxon>Eukaryota</taxon>
        <taxon>Sar</taxon>
        <taxon>Stramenopiles</taxon>
        <taxon>Ochrophyta</taxon>
        <taxon>Bacillariophyta</taxon>
        <taxon>Coscinodiscophyceae</taxon>
        <taxon>Thalassiosirophycidae</taxon>
        <taxon>Stephanodiscales</taxon>
        <taxon>Stephanodiscaceae</taxon>
        <taxon>Stephanodiscus</taxon>
    </lineage>
</organism>
<gene>
    <name evidence="4" type="ORF">ACHAW5_011097</name>
</gene>
<dbReference type="InterPro" id="IPR027417">
    <property type="entry name" value="P-loop_NTPase"/>
</dbReference>
<feature type="region of interest" description="Disordered" evidence="3">
    <location>
        <begin position="1"/>
        <end position="24"/>
    </location>
</feature>